<dbReference type="EMBL" id="FMIA01000002">
    <property type="protein sequence ID" value="SCL56379.1"/>
    <property type="molecule type" value="Genomic_DNA"/>
</dbReference>
<dbReference type="SUPFAM" id="SSF49319">
    <property type="entry name" value="Actinoxanthin-like"/>
    <property type="match status" value="1"/>
</dbReference>
<evidence type="ECO:0000313" key="5">
    <source>
        <dbReference type="Proteomes" id="UP000198937"/>
    </source>
</evidence>
<feature type="chain" id="PRO_5039528437" description="LPXTG-motif cell wall anchor domain-containing protein" evidence="3">
    <location>
        <begin position="24"/>
        <end position="197"/>
    </location>
</feature>
<reference evidence="4 5" key="1">
    <citation type="submission" date="2016-06" db="EMBL/GenBank/DDBJ databases">
        <authorList>
            <person name="Kjaerup R.B."/>
            <person name="Dalgaard T.S."/>
            <person name="Juul-Madsen H.R."/>
        </authorList>
    </citation>
    <scope>NUCLEOTIDE SEQUENCE [LARGE SCALE GENOMIC DNA]</scope>
    <source>
        <strain evidence="4 5">DSM 45577</strain>
    </source>
</reference>
<evidence type="ECO:0008006" key="6">
    <source>
        <dbReference type="Google" id="ProtNLM"/>
    </source>
</evidence>
<feature type="compositionally biased region" description="Low complexity" evidence="1">
    <location>
        <begin position="28"/>
        <end position="39"/>
    </location>
</feature>
<feature type="transmembrane region" description="Helical" evidence="2">
    <location>
        <begin position="168"/>
        <end position="186"/>
    </location>
</feature>
<sequence>MRLTRIIMALTVGLAVVAAPAVAAAAAPQPTPSQSVSPTDYPPQPPALTVTPTTTTVGNTVTLTGAGFLPGETVVISVTVNPVLPSITVVADANGRFSVPYTPTIEGTYTFTAVGQTSGRTASTTLRVLPRPQPSPSHTWPPHHGGKPPHKGGWLPVTGDNVGTPVKVGGGLVGAGAVLMLLTLAWRRRSRFGSAGD</sequence>
<keyword evidence="3" id="KW-0732">Signal</keyword>
<proteinExistence type="predicted"/>
<keyword evidence="2" id="KW-0812">Transmembrane</keyword>
<evidence type="ECO:0000313" key="4">
    <source>
        <dbReference type="EMBL" id="SCL56379.1"/>
    </source>
</evidence>
<keyword evidence="2" id="KW-0472">Membrane</keyword>
<feature type="region of interest" description="Disordered" evidence="1">
    <location>
        <begin position="28"/>
        <end position="53"/>
    </location>
</feature>
<feature type="signal peptide" evidence="3">
    <location>
        <begin position="1"/>
        <end position="23"/>
    </location>
</feature>
<evidence type="ECO:0000256" key="3">
    <source>
        <dbReference type="SAM" id="SignalP"/>
    </source>
</evidence>
<keyword evidence="5" id="KW-1185">Reference proteome</keyword>
<organism evidence="4 5">
    <name type="scientific">Micromonospora yangpuensis</name>
    <dbReference type="NCBI Taxonomy" id="683228"/>
    <lineage>
        <taxon>Bacteria</taxon>
        <taxon>Bacillati</taxon>
        <taxon>Actinomycetota</taxon>
        <taxon>Actinomycetes</taxon>
        <taxon>Micromonosporales</taxon>
        <taxon>Micromonosporaceae</taxon>
        <taxon>Micromonospora</taxon>
    </lineage>
</organism>
<dbReference type="InterPro" id="IPR013783">
    <property type="entry name" value="Ig-like_fold"/>
</dbReference>
<name>A0A1C6URE5_9ACTN</name>
<evidence type="ECO:0000256" key="2">
    <source>
        <dbReference type="SAM" id="Phobius"/>
    </source>
</evidence>
<feature type="region of interest" description="Disordered" evidence="1">
    <location>
        <begin position="131"/>
        <end position="152"/>
    </location>
</feature>
<accession>A0A1C6URE5</accession>
<dbReference type="STRING" id="683228.GA0070617_3223"/>
<dbReference type="InterPro" id="IPR027273">
    <property type="entry name" value="Neocarzinostatin-like"/>
</dbReference>
<dbReference type="Proteomes" id="UP000198937">
    <property type="component" value="Unassembled WGS sequence"/>
</dbReference>
<dbReference type="RefSeq" id="WP_091438538.1">
    <property type="nucleotide sequence ID" value="NZ_BMMJ01000005.1"/>
</dbReference>
<dbReference type="AlphaFoldDB" id="A0A1C6URE5"/>
<dbReference type="Gene3D" id="2.60.40.10">
    <property type="entry name" value="Immunoglobulins"/>
    <property type="match status" value="1"/>
</dbReference>
<protein>
    <recommendedName>
        <fullName evidence="6">LPXTG-motif cell wall anchor domain-containing protein</fullName>
    </recommendedName>
</protein>
<evidence type="ECO:0000256" key="1">
    <source>
        <dbReference type="SAM" id="MobiDB-lite"/>
    </source>
</evidence>
<keyword evidence="2" id="KW-1133">Transmembrane helix</keyword>
<gene>
    <name evidence="4" type="ORF">GA0070617_3223</name>
</gene>
<dbReference type="GO" id="GO:0005975">
    <property type="term" value="P:carbohydrate metabolic process"/>
    <property type="evidence" value="ECO:0007669"/>
    <property type="project" value="UniProtKB-ARBA"/>
</dbReference>
<dbReference type="OrthoDB" id="3405864at2"/>